<evidence type="ECO:0000313" key="2">
    <source>
        <dbReference type="Proteomes" id="UP000321638"/>
    </source>
</evidence>
<dbReference type="AlphaFoldDB" id="A0A5C8PVN5"/>
<reference evidence="1 2" key="1">
    <citation type="submission" date="2019-06" db="EMBL/GenBank/DDBJ databases">
        <title>New taxonomy in bacterial strain CC-CFT640, isolated from vineyard.</title>
        <authorList>
            <person name="Lin S.-Y."/>
            <person name="Tsai C.-F."/>
            <person name="Young C.-C."/>
        </authorList>
    </citation>
    <scope>NUCLEOTIDE SEQUENCE [LARGE SCALE GENOMIC DNA]</scope>
    <source>
        <strain evidence="1 2">CC-CFT640</strain>
    </source>
</reference>
<dbReference type="Proteomes" id="UP000321638">
    <property type="component" value="Unassembled WGS sequence"/>
</dbReference>
<dbReference type="RefSeq" id="WP_178133180.1">
    <property type="nucleotide sequence ID" value="NZ_VDUZ01000001.1"/>
</dbReference>
<accession>A0A5C8PVN5</accession>
<dbReference type="EMBL" id="VDUZ01000001">
    <property type="protein sequence ID" value="TXL82174.1"/>
    <property type="molecule type" value="Genomic_DNA"/>
</dbReference>
<name>A0A5C8PVN5_9HYPH</name>
<gene>
    <name evidence="1" type="ORF">FHP25_00280</name>
</gene>
<protein>
    <submittedName>
        <fullName evidence="1">Uncharacterized protein</fullName>
    </submittedName>
</protein>
<evidence type="ECO:0000313" key="1">
    <source>
        <dbReference type="EMBL" id="TXL82174.1"/>
    </source>
</evidence>
<keyword evidence="2" id="KW-1185">Reference proteome</keyword>
<proteinExistence type="predicted"/>
<sequence>MRASSDRAPAMRRRTLIGIGGALVIGARTAAAQAQPAPRMTLDVALPPATGFAFNHAAPGARLEASADIRRVVRADALGAIRWHSATADVTDIAPTPDGQLAALARSGKDGETLRLVRYADP</sequence>
<comment type="caution">
    <text evidence="1">The sequence shown here is derived from an EMBL/GenBank/DDBJ whole genome shotgun (WGS) entry which is preliminary data.</text>
</comment>
<organism evidence="1 2">
    <name type="scientific">Vineibacter terrae</name>
    <dbReference type="NCBI Taxonomy" id="2586908"/>
    <lineage>
        <taxon>Bacteria</taxon>
        <taxon>Pseudomonadati</taxon>
        <taxon>Pseudomonadota</taxon>
        <taxon>Alphaproteobacteria</taxon>
        <taxon>Hyphomicrobiales</taxon>
        <taxon>Vineibacter</taxon>
    </lineage>
</organism>